<reference evidence="2 3" key="1">
    <citation type="submission" date="2020-05" db="EMBL/GenBank/DDBJ databases">
        <title>Whole genome sequencing and identification of novel metabolites from Paenibacillus alvei strain JR949.</title>
        <authorList>
            <person name="Rajendhran J."/>
            <person name="Sree Pranav P."/>
            <person name="Mahalakshmi B."/>
            <person name="Karthikeyan R."/>
        </authorList>
    </citation>
    <scope>NUCLEOTIDE SEQUENCE [LARGE SCALE GENOMIC DNA]</scope>
    <source>
        <strain evidence="2 3">JR949</strain>
    </source>
</reference>
<accession>A0AAP7DKZ9</accession>
<feature type="domain" description="TniQ" evidence="1">
    <location>
        <begin position="6"/>
        <end position="163"/>
    </location>
</feature>
<dbReference type="AlphaFoldDB" id="A0AAP7DKZ9"/>
<dbReference type="RefSeq" id="WP_171419276.1">
    <property type="nucleotide sequence ID" value="NZ_JABFOR010000049.1"/>
</dbReference>
<organism evidence="2 3">
    <name type="scientific">Paenibacillus alvei</name>
    <name type="common">Bacillus alvei</name>
    <dbReference type="NCBI Taxonomy" id="44250"/>
    <lineage>
        <taxon>Bacteria</taxon>
        <taxon>Bacillati</taxon>
        <taxon>Bacillota</taxon>
        <taxon>Bacilli</taxon>
        <taxon>Bacillales</taxon>
        <taxon>Paenibacillaceae</taxon>
        <taxon>Paenibacillus</taxon>
    </lineage>
</organism>
<dbReference type="Proteomes" id="UP000552038">
    <property type="component" value="Unassembled WGS sequence"/>
</dbReference>
<protein>
    <recommendedName>
        <fullName evidence="1">TniQ domain-containing protein</fullName>
    </recommendedName>
</protein>
<dbReference type="InterPro" id="IPR009492">
    <property type="entry name" value="TniQ"/>
</dbReference>
<name>A0AAP7DKZ9_PAEAL</name>
<evidence type="ECO:0000313" key="3">
    <source>
        <dbReference type="Proteomes" id="UP000552038"/>
    </source>
</evidence>
<evidence type="ECO:0000313" key="2">
    <source>
        <dbReference type="EMBL" id="NOJ73555.1"/>
    </source>
</evidence>
<dbReference type="EMBL" id="JABFOR010000049">
    <property type="protein sequence ID" value="NOJ73555.1"/>
    <property type="molecule type" value="Genomic_DNA"/>
</dbReference>
<comment type="caution">
    <text evidence="2">The sequence shown here is derived from an EMBL/GenBank/DDBJ whole genome shotgun (WGS) entry which is preliminary data.</text>
</comment>
<feature type="non-terminal residue" evidence="2">
    <location>
        <position position="276"/>
    </location>
</feature>
<evidence type="ECO:0000259" key="1">
    <source>
        <dbReference type="Pfam" id="PF06527"/>
    </source>
</evidence>
<sequence>MSLISYFPSPLPNEDFRSILYRYHIVTFNNNISKTNRELFEAGSEFFTVFPRAMNKLLNKFPLSSKYDMQTLINQNTLLPIFLPFIAHDHRENILNEVANGGGQSESRVGRLVGNKYVRCISNMIKYCPLCMKEDDESFGCSYIHREHQFSFIYTCNKHKAKLISHCMECGIELEYSPLHSKCKNGHWICSNYSGVSILEDLLESELQHDLEYIIKNSEKLNDALIKQRFLEYLAVKGYATKKFIKCQELSKDLIHYYSEKTIVKMGLNIDYMTKH</sequence>
<gene>
    <name evidence="2" type="ORF">HMI46_23845</name>
</gene>
<proteinExistence type="predicted"/>
<dbReference type="Pfam" id="PF06527">
    <property type="entry name" value="TniQ"/>
    <property type="match status" value="1"/>
</dbReference>